<dbReference type="RefSeq" id="WP_184921319.1">
    <property type="nucleotide sequence ID" value="NZ_JACHJR010000001.1"/>
</dbReference>
<feature type="transmembrane region" description="Helical" evidence="1">
    <location>
        <begin position="109"/>
        <end position="133"/>
    </location>
</feature>
<keyword evidence="1" id="KW-0812">Transmembrane</keyword>
<name>A0A7W7SHQ5_9ACTN</name>
<comment type="caution">
    <text evidence="2">The sequence shown here is derived from an EMBL/GenBank/DDBJ whole genome shotgun (WGS) entry which is preliminary data.</text>
</comment>
<keyword evidence="1" id="KW-0472">Membrane</keyword>
<accession>A0A7W7SHQ5</accession>
<proteinExistence type="predicted"/>
<dbReference type="AlphaFoldDB" id="A0A7W7SHQ5"/>
<evidence type="ECO:0000313" key="3">
    <source>
        <dbReference type="Proteomes" id="UP000573327"/>
    </source>
</evidence>
<keyword evidence="3" id="KW-1185">Reference proteome</keyword>
<organism evidence="2 3">
    <name type="scientific">Kitasatospora gansuensis</name>
    <dbReference type="NCBI Taxonomy" id="258050"/>
    <lineage>
        <taxon>Bacteria</taxon>
        <taxon>Bacillati</taxon>
        <taxon>Actinomycetota</taxon>
        <taxon>Actinomycetes</taxon>
        <taxon>Kitasatosporales</taxon>
        <taxon>Streptomycetaceae</taxon>
        <taxon>Kitasatospora</taxon>
    </lineage>
</organism>
<evidence type="ECO:0000313" key="2">
    <source>
        <dbReference type="EMBL" id="MBB4950272.1"/>
    </source>
</evidence>
<dbReference type="EMBL" id="JACHJR010000001">
    <property type="protein sequence ID" value="MBB4950272.1"/>
    <property type="molecule type" value="Genomic_DNA"/>
</dbReference>
<feature type="transmembrane region" description="Helical" evidence="1">
    <location>
        <begin position="145"/>
        <end position="167"/>
    </location>
</feature>
<protein>
    <submittedName>
        <fullName evidence="2">Uncharacterized protein</fullName>
    </submittedName>
</protein>
<gene>
    <name evidence="2" type="ORF">F4556_005807</name>
</gene>
<evidence type="ECO:0000256" key="1">
    <source>
        <dbReference type="SAM" id="Phobius"/>
    </source>
</evidence>
<sequence length="176" mass="18764">MTTTQLTGTAAPAPRWAVRAAHAAALLTLPCGIWRLLLAAGQHAGYTDEGYLAAQGQLGPGWGAVYLIALSAVSELAALLTLGLVRPWGEVLPRWIPVLGGRAVPERAAVVSATVGVVLLTCLWTPFLLWWSIPHPDLTPLGHTLIGFVYLPQVAWAPLLAAVTVSYHRRRRAARG</sequence>
<feature type="transmembrane region" description="Helical" evidence="1">
    <location>
        <begin position="64"/>
        <end position="88"/>
    </location>
</feature>
<dbReference type="Proteomes" id="UP000573327">
    <property type="component" value="Unassembled WGS sequence"/>
</dbReference>
<reference evidence="2 3" key="1">
    <citation type="submission" date="2020-08" db="EMBL/GenBank/DDBJ databases">
        <title>Sequencing the genomes of 1000 actinobacteria strains.</title>
        <authorList>
            <person name="Klenk H.-P."/>
        </authorList>
    </citation>
    <scope>NUCLEOTIDE SEQUENCE [LARGE SCALE GENOMIC DNA]</scope>
    <source>
        <strain evidence="2 3">DSM 44786</strain>
    </source>
</reference>
<keyword evidence="1" id="KW-1133">Transmembrane helix</keyword>